<feature type="compositionally biased region" description="Basic and acidic residues" evidence="1">
    <location>
        <begin position="72"/>
        <end position="82"/>
    </location>
</feature>
<keyword evidence="3" id="KW-1185">Reference proteome</keyword>
<evidence type="ECO:0000313" key="2">
    <source>
        <dbReference type="EMBL" id="KAK4875975.1"/>
    </source>
</evidence>
<gene>
    <name evidence="2" type="ORF">RN001_012397</name>
</gene>
<organism evidence="2 3">
    <name type="scientific">Aquatica leii</name>
    <dbReference type="NCBI Taxonomy" id="1421715"/>
    <lineage>
        <taxon>Eukaryota</taxon>
        <taxon>Metazoa</taxon>
        <taxon>Ecdysozoa</taxon>
        <taxon>Arthropoda</taxon>
        <taxon>Hexapoda</taxon>
        <taxon>Insecta</taxon>
        <taxon>Pterygota</taxon>
        <taxon>Neoptera</taxon>
        <taxon>Endopterygota</taxon>
        <taxon>Coleoptera</taxon>
        <taxon>Polyphaga</taxon>
        <taxon>Elateriformia</taxon>
        <taxon>Elateroidea</taxon>
        <taxon>Lampyridae</taxon>
        <taxon>Luciolinae</taxon>
        <taxon>Aquatica</taxon>
    </lineage>
</organism>
<accession>A0AAN7Q1K1</accession>
<proteinExistence type="predicted"/>
<protein>
    <submittedName>
        <fullName evidence="2">Uncharacterized protein</fullName>
    </submittedName>
</protein>
<dbReference type="EMBL" id="JARPUR010000005">
    <property type="protein sequence ID" value="KAK4875975.1"/>
    <property type="molecule type" value="Genomic_DNA"/>
</dbReference>
<name>A0AAN7Q1K1_9COLE</name>
<evidence type="ECO:0000313" key="3">
    <source>
        <dbReference type="Proteomes" id="UP001353858"/>
    </source>
</evidence>
<feature type="region of interest" description="Disordered" evidence="1">
    <location>
        <begin position="43"/>
        <end position="82"/>
    </location>
</feature>
<dbReference type="AlphaFoldDB" id="A0AAN7Q1K1"/>
<sequence>MGRSMLPSMLPGVEAGSPNITKMSKRPLSEAKLEYFAEHIWDIDENDTGNTVDNDSDLSKENVDSFSEQQLTDDKPVEDSPH</sequence>
<evidence type="ECO:0000256" key="1">
    <source>
        <dbReference type="SAM" id="MobiDB-lite"/>
    </source>
</evidence>
<feature type="region of interest" description="Disordered" evidence="1">
    <location>
        <begin position="1"/>
        <end position="24"/>
    </location>
</feature>
<dbReference type="Proteomes" id="UP001353858">
    <property type="component" value="Unassembled WGS sequence"/>
</dbReference>
<reference evidence="3" key="1">
    <citation type="submission" date="2023-01" db="EMBL/GenBank/DDBJ databases">
        <title>Key to firefly adult light organ development and bioluminescence: homeobox transcription factors regulate luciferase expression and transportation to peroxisome.</title>
        <authorList>
            <person name="Fu X."/>
        </authorList>
    </citation>
    <scope>NUCLEOTIDE SEQUENCE [LARGE SCALE GENOMIC DNA]</scope>
</reference>
<comment type="caution">
    <text evidence="2">The sequence shown here is derived from an EMBL/GenBank/DDBJ whole genome shotgun (WGS) entry which is preliminary data.</text>
</comment>